<evidence type="ECO:0000313" key="2">
    <source>
        <dbReference type="Proteomes" id="UP000008229"/>
    </source>
</evidence>
<accession>D3F235</accession>
<dbReference type="HOGENOM" id="CLU_099871_0_0_11"/>
<name>D3F235_CONWI</name>
<dbReference type="eggNOG" id="ENOG5031PZA">
    <property type="taxonomic scope" value="Bacteria"/>
</dbReference>
<reference evidence="2" key="2">
    <citation type="submission" date="2010-01" db="EMBL/GenBank/DDBJ databases">
        <title>The complete genome of Conexibacter woesei DSM 14684.</title>
        <authorList>
            <consortium name="US DOE Joint Genome Institute (JGI-PGF)"/>
            <person name="Lucas S."/>
            <person name="Copeland A."/>
            <person name="Lapidus A."/>
            <person name="Glavina del Rio T."/>
            <person name="Dalin E."/>
            <person name="Tice H."/>
            <person name="Bruce D."/>
            <person name="Goodwin L."/>
            <person name="Pitluck S."/>
            <person name="Kyrpides N."/>
            <person name="Mavromatis K."/>
            <person name="Ivanova N."/>
            <person name="Mikhailova N."/>
            <person name="Chertkov O."/>
            <person name="Brettin T."/>
            <person name="Detter J.C."/>
            <person name="Han C."/>
            <person name="Larimer F."/>
            <person name="Land M."/>
            <person name="Hauser L."/>
            <person name="Markowitz V."/>
            <person name="Cheng J.-F."/>
            <person name="Hugenholtz P."/>
            <person name="Woyke T."/>
            <person name="Wu D."/>
            <person name="Pukall R."/>
            <person name="Steenblock K."/>
            <person name="Schneider S."/>
            <person name="Klenk H.-P."/>
            <person name="Eisen J.A."/>
        </authorList>
    </citation>
    <scope>NUCLEOTIDE SEQUENCE [LARGE SCALE GENOMIC DNA]</scope>
    <source>
        <strain evidence="2">DSM 14684 / CIP 108061 / JCM 11494 / NBRC 100937 / ID131577</strain>
    </source>
</reference>
<dbReference type="EMBL" id="CP001854">
    <property type="protein sequence ID" value="ADB50210.1"/>
    <property type="molecule type" value="Genomic_DNA"/>
</dbReference>
<dbReference type="InterPro" id="IPR054383">
    <property type="entry name" value="PspAB-like"/>
</dbReference>
<keyword evidence="2" id="KW-1185">Reference proteome</keyword>
<evidence type="ECO:0008006" key="3">
    <source>
        <dbReference type="Google" id="ProtNLM"/>
    </source>
</evidence>
<organism evidence="1 2">
    <name type="scientific">Conexibacter woesei (strain DSM 14684 / CCUG 47730 / CIP 108061 / JCM 11494 / NBRC 100937 / ID131577)</name>
    <dbReference type="NCBI Taxonomy" id="469383"/>
    <lineage>
        <taxon>Bacteria</taxon>
        <taxon>Bacillati</taxon>
        <taxon>Actinomycetota</taxon>
        <taxon>Thermoleophilia</taxon>
        <taxon>Solirubrobacterales</taxon>
        <taxon>Conexibacteraceae</taxon>
        <taxon>Conexibacter</taxon>
    </lineage>
</organism>
<protein>
    <recommendedName>
        <fullName evidence="3">DUF3885 domain-containing protein</fullName>
    </recommendedName>
</protein>
<evidence type="ECO:0000313" key="1">
    <source>
        <dbReference type="EMBL" id="ADB50210.1"/>
    </source>
</evidence>
<dbReference type="OrthoDB" id="159886at2"/>
<dbReference type="AlphaFoldDB" id="D3F235"/>
<reference evidence="1 2" key="1">
    <citation type="journal article" date="2010" name="Stand. Genomic Sci.">
        <title>Complete genome sequence of Conexibacter woesei type strain (ID131577).</title>
        <authorList>
            <person name="Pukall R."/>
            <person name="Lapidus A."/>
            <person name="Glavina Del Rio T."/>
            <person name="Copeland A."/>
            <person name="Tice H."/>
            <person name="Cheng J.-F."/>
            <person name="Lucas S."/>
            <person name="Chen F."/>
            <person name="Nolan M."/>
            <person name="Bruce D."/>
            <person name="Goodwin L."/>
            <person name="Pitluck S."/>
            <person name="Mavromatis K."/>
            <person name="Ivanova N."/>
            <person name="Ovchinnikova G."/>
            <person name="Pati A."/>
            <person name="Chen A."/>
            <person name="Palaniappan K."/>
            <person name="Land M."/>
            <person name="Hauser L."/>
            <person name="Chang Y.-J."/>
            <person name="Jeffries C.D."/>
            <person name="Chain P."/>
            <person name="Meincke L."/>
            <person name="Sims D."/>
            <person name="Brettin T."/>
            <person name="Detter J.C."/>
            <person name="Rohde M."/>
            <person name="Goeker M."/>
            <person name="Bristow J."/>
            <person name="Eisen J.A."/>
            <person name="Markowitz V."/>
            <person name="Kyrpides N.C."/>
            <person name="Klenk H.-P."/>
            <person name="Hugenholtz P."/>
        </authorList>
    </citation>
    <scope>NUCLEOTIDE SEQUENCE [LARGE SCALE GENOMIC DNA]</scope>
    <source>
        <strain evidence="2">DSM 14684 / CIP 108061 / JCM 11494 / NBRC 100937 / ID131577</strain>
    </source>
</reference>
<sequence length="190" mass="20937">MGLFDVLTGKRKLARPAPDRLFAMTTANVKFETELGINSAGRAGIVFQALATADFDQIVKDMVEVVEGLSGDSDTSVESKDDEYGYRWIVLRDPDFDDLVVGINAVSGALEAGGYGDRILCAVFAFTGPQGRPLYFIYNYKRGSFYPFVPSGGQQQRDSEAELRVKAQIGAELPLEAELERWFPLWGIPI</sequence>
<dbReference type="Proteomes" id="UP000008229">
    <property type="component" value="Chromosome"/>
</dbReference>
<gene>
    <name evidence="1" type="ordered locus">Cwoe_1784</name>
</gene>
<dbReference type="STRING" id="469383.Cwoe_1784"/>
<dbReference type="Pfam" id="PF22742">
    <property type="entry name" value="PspAB"/>
    <property type="match status" value="1"/>
</dbReference>
<proteinExistence type="predicted"/>
<dbReference type="KEGG" id="cwo:Cwoe_1784"/>
<dbReference type="RefSeq" id="WP_012933261.1">
    <property type="nucleotide sequence ID" value="NC_013739.1"/>
</dbReference>